<evidence type="ECO:0000313" key="1">
    <source>
        <dbReference type="EMBL" id="KAK3708175.1"/>
    </source>
</evidence>
<organism evidence="1 2">
    <name type="scientific">Vermiconidia calcicola</name>
    <dbReference type="NCBI Taxonomy" id="1690605"/>
    <lineage>
        <taxon>Eukaryota</taxon>
        <taxon>Fungi</taxon>
        <taxon>Dikarya</taxon>
        <taxon>Ascomycota</taxon>
        <taxon>Pezizomycotina</taxon>
        <taxon>Dothideomycetes</taxon>
        <taxon>Dothideomycetidae</taxon>
        <taxon>Mycosphaerellales</taxon>
        <taxon>Extremaceae</taxon>
        <taxon>Vermiconidia</taxon>
    </lineage>
</organism>
<accession>A0ACC3N2T3</accession>
<dbReference type="EMBL" id="JAUTXU010000103">
    <property type="protein sequence ID" value="KAK3708175.1"/>
    <property type="molecule type" value="Genomic_DNA"/>
</dbReference>
<proteinExistence type="predicted"/>
<name>A0ACC3N2T3_9PEZI</name>
<reference evidence="1" key="1">
    <citation type="submission" date="2023-07" db="EMBL/GenBank/DDBJ databases">
        <title>Black Yeasts Isolated from many extreme environments.</title>
        <authorList>
            <person name="Coleine C."/>
            <person name="Stajich J.E."/>
            <person name="Selbmann L."/>
        </authorList>
    </citation>
    <scope>NUCLEOTIDE SEQUENCE</scope>
    <source>
        <strain evidence="1">CCFEE 5714</strain>
    </source>
</reference>
<comment type="caution">
    <text evidence="1">The sequence shown here is derived from an EMBL/GenBank/DDBJ whole genome shotgun (WGS) entry which is preliminary data.</text>
</comment>
<dbReference type="Proteomes" id="UP001281147">
    <property type="component" value="Unassembled WGS sequence"/>
</dbReference>
<protein>
    <submittedName>
        <fullName evidence="1">Fe(2+) transporter</fullName>
    </submittedName>
</protein>
<sequence length="333" mass="35466">MSATGQATVDTILAQPGKGMAAHDRVIPQVEQEEYEYESLPPNFSLGANMVAGAFAGIAEHSVMYPIDLLKTRMQVVNTNPAAIYSGIGNAIATISRVEGYMSLWRGLSSVIVGAGPAHAVYFATYEAVKQAMGGNASGHHPLAAASSGACATIASDAFMNPFDVVKQRMQVHGSTYRSIAECATKVFRNEGLKAFYVSYPTTLTMTVPFTALQFTAYESLTKVMQRNRQGSYDPLTHCTAGGLAGGVAAAATTPLDVVKTLLQTRGTSSDLEIRHARGLSSAAGIIWRREGAKGFFRGMNARVVTAAPSTAICWSAYEVAKAYFIRVEEEKA</sequence>
<gene>
    <name evidence="1" type="primary">MRS4_1</name>
    <name evidence="1" type="ORF">LTR37_011679</name>
</gene>
<evidence type="ECO:0000313" key="2">
    <source>
        <dbReference type="Proteomes" id="UP001281147"/>
    </source>
</evidence>
<keyword evidence="2" id="KW-1185">Reference proteome</keyword>